<dbReference type="InterPro" id="IPR036390">
    <property type="entry name" value="WH_DNA-bd_sf"/>
</dbReference>
<dbReference type="AlphaFoldDB" id="A0A2U2ALB4"/>
<comment type="similarity">
    <text evidence="1">Belongs to the BlaI transcriptional regulatory family.</text>
</comment>
<dbReference type="NCBIfam" id="TIGR02698">
    <property type="entry name" value="CopY_TcrY"/>
    <property type="match status" value="1"/>
</dbReference>
<protein>
    <submittedName>
        <fullName evidence="5">CopY/TcrY family copper transport repressor</fullName>
    </submittedName>
</protein>
<dbReference type="GO" id="GO:0045892">
    <property type="term" value="P:negative regulation of DNA-templated transcription"/>
    <property type="evidence" value="ECO:0007669"/>
    <property type="project" value="InterPro"/>
</dbReference>
<evidence type="ECO:0000313" key="5">
    <source>
        <dbReference type="EMBL" id="PWD83999.1"/>
    </source>
</evidence>
<organism evidence="5 6">
    <name type="scientific">Ignatzschineria cameli</name>
    <dbReference type="NCBI Taxonomy" id="2182793"/>
    <lineage>
        <taxon>Bacteria</taxon>
        <taxon>Pseudomonadati</taxon>
        <taxon>Pseudomonadota</taxon>
        <taxon>Gammaproteobacteria</taxon>
        <taxon>Cardiobacteriales</taxon>
        <taxon>Ignatzschineriaceae</taxon>
        <taxon>Ignatzschineria</taxon>
    </lineage>
</organism>
<dbReference type="RefSeq" id="WP_109217934.1">
    <property type="nucleotide sequence ID" value="NZ_QEWT01000008.1"/>
</dbReference>
<dbReference type="InterPro" id="IPR036388">
    <property type="entry name" value="WH-like_DNA-bd_sf"/>
</dbReference>
<evidence type="ECO:0000256" key="1">
    <source>
        <dbReference type="ARBA" id="ARBA00011046"/>
    </source>
</evidence>
<dbReference type="Gene3D" id="1.10.10.10">
    <property type="entry name" value="Winged helix-like DNA-binding domain superfamily/Winged helix DNA-binding domain"/>
    <property type="match status" value="1"/>
</dbReference>
<dbReference type="InterPro" id="IPR005650">
    <property type="entry name" value="BlaI_family"/>
</dbReference>
<evidence type="ECO:0000313" key="6">
    <source>
        <dbReference type="Proteomes" id="UP000245059"/>
    </source>
</evidence>
<evidence type="ECO:0000256" key="4">
    <source>
        <dbReference type="ARBA" id="ARBA00023163"/>
    </source>
</evidence>
<reference evidence="6" key="1">
    <citation type="submission" date="2018-05" db="EMBL/GenBank/DDBJ databases">
        <title>Ignatzschineria dubaiensis sp. nov., isolated from necrotic foot tissues of dromedaries (Camelus dromedarius) and associated maggots in Dubai, United Arab Emirates.</title>
        <authorList>
            <person name="Tsang C.C."/>
            <person name="Tang J.Y.M."/>
            <person name="Fong J.Y.H."/>
            <person name="Kinne J."/>
            <person name="Lee H.H."/>
            <person name="Joseph M."/>
            <person name="Jose S."/>
            <person name="Schuster R.K."/>
            <person name="Tang Y."/>
            <person name="Sivakumar S."/>
            <person name="Chen J.H.K."/>
            <person name="Teng J.L.L."/>
            <person name="Lau S.K.P."/>
            <person name="Wernery U."/>
            <person name="Woo P.C.Y."/>
        </authorList>
    </citation>
    <scope>NUCLEOTIDE SEQUENCE [LARGE SCALE GENOMIC DNA]</scope>
    <source>
        <strain evidence="6">UAE-HKU57</strain>
    </source>
</reference>
<keyword evidence="2" id="KW-0805">Transcription regulation</keyword>
<dbReference type="Pfam" id="PF03965">
    <property type="entry name" value="Penicillinase_R"/>
    <property type="match status" value="1"/>
</dbReference>
<dbReference type="GO" id="GO:0003677">
    <property type="term" value="F:DNA binding"/>
    <property type="evidence" value="ECO:0007669"/>
    <property type="project" value="UniProtKB-KW"/>
</dbReference>
<sequence>MALERQGMLKEKMTIEITPSEWEVMRVLWANGVVGSREVTRILTKKRSWKPTTIKTLLARLVAKGAVTTEQVGNRYRYRPNIEEEEAWDSAAATLFSFVCARDRAEKIARLLMASPLERADITRLREALEVAEAQAIEQIDCDCFEGQCTCHLKVVQHCCASIESEERGEQ</sequence>
<dbReference type="EMBL" id="QEWW01000006">
    <property type="protein sequence ID" value="PWD83999.1"/>
    <property type="molecule type" value="Genomic_DNA"/>
</dbReference>
<keyword evidence="4" id="KW-0804">Transcription</keyword>
<comment type="caution">
    <text evidence="5">The sequence shown here is derived from an EMBL/GenBank/DDBJ whole genome shotgun (WGS) entry which is preliminary data.</text>
</comment>
<name>A0A2U2ALB4_9GAMM</name>
<proteinExistence type="inferred from homology"/>
<dbReference type="SUPFAM" id="SSF46785">
    <property type="entry name" value="Winged helix' DNA-binding domain"/>
    <property type="match status" value="1"/>
</dbReference>
<gene>
    <name evidence="5" type="ORF">DC077_08285</name>
</gene>
<accession>A0A2U2ALB4</accession>
<dbReference type="InterPro" id="IPR014071">
    <property type="entry name" value="Cu_transp_CopY/TcrY"/>
</dbReference>
<dbReference type="Proteomes" id="UP000245059">
    <property type="component" value="Unassembled WGS sequence"/>
</dbReference>
<evidence type="ECO:0000256" key="2">
    <source>
        <dbReference type="ARBA" id="ARBA00023015"/>
    </source>
</evidence>
<evidence type="ECO:0000256" key="3">
    <source>
        <dbReference type="ARBA" id="ARBA00023125"/>
    </source>
</evidence>
<keyword evidence="3" id="KW-0238">DNA-binding</keyword>